<sequence>MDLKTWIGWYEKIIEDFKFDPLADMEAAEYLNDFLQEHENIKVDMDELPHNDKFIIFGAGPSIKKHLKFLKEDFDLGVFTMIAADGATTALLEESILPDIIVTDLDGNIDDIIRANKAGSFVVVHAHGNNLERLRFYLPKLRNILGTTQTPPIGDLHNFGGFTDGDRAVFLAVELGAKLIILAGMDFGDIITKYSRPQISEKTEKADKIKRLKLEYAKKLIDWIMENEDVKIYNLVEAKLLKG</sequence>
<keyword evidence="8" id="KW-1185">Reference proteome</keyword>
<feature type="domain" description="6-hydroxymethylpterin diphosphokinase MptE-like" evidence="6">
    <location>
        <begin position="34"/>
        <end position="189"/>
    </location>
</feature>
<dbReference type="GO" id="GO:0000287">
    <property type="term" value="F:magnesium ion binding"/>
    <property type="evidence" value="ECO:0007669"/>
    <property type="project" value="UniProtKB-UniRule"/>
</dbReference>
<evidence type="ECO:0000256" key="1">
    <source>
        <dbReference type="ARBA" id="ARBA00022679"/>
    </source>
</evidence>
<keyword evidence="1 5" id="KW-0808">Transferase</keyword>
<keyword evidence="3 5" id="KW-0418">Kinase</keyword>
<dbReference type="GO" id="GO:0009229">
    <property type="term" value="P:thiamine diphosphate biosynthetic process"/>
    <property type="evidence" value="ECO:0007669"/>
    <property type="project" value="InterPro"/>
</dbReference>
<evidence type="ECO:0000313" key="7">
    <source>
        <dbReference type="EMBL" id="RAO79764.1"/>
    </source>
</evidence>
<dbReference type="SUPFAM" id="SSF63999">
    <property type="entry name" value="Thiamin pyrophosphokinase, catalytic domain"/>
    <property type="match status" value="1"/>
</dbReference>
<keyword evidence="2 5" id="KW-0547">Nucleotide-binding</keyword>
<evidence type="ECO:0000256" key="2">
    <source>
        <dbReference type="ARBA" id="ARBA00022741"/>
    </source>
</evidence>
<keyword evidence="4 5" id="KW-0067">ATP-binding</keyword>
<dbReference type="AlphaFoldDB" id="A0A328PK93"/>
<evidence type="ECO:0000259" key="6">
    <source>
        <dbReference type="Pfam" id="PF01973"/>
    </source>
</evidence>
<dbReference type="InterPro" id="IPR002826">
    <property type="entry name" value="MptE-like"/>
</dbReference>
<dbReference type="EC" id="2.7.6.3" evidence="5"/>
<comment type="similarity">
    <text evidence="5">Belongs to the archaeal 6-HMPDK family.</text>
</comment>
<evidence type="ECO:0000256" key="4">
    <source>
        <dbReference type="ARBA" id="ARBA00022840"/>
    </source>
</evidence>
<gene>
    <name evidence="5" type="primary">mptE</name>
    <name evidence="7" type="ORF">DPC56_00285</name>
</gene>
<dbReference type="RefSeq" id="WP_112093075.1">
    <property type="nucleotide sequence ID" value="NZ_QLOE01000001.1"/>
</dbReference>
<name>A0A328PK93_9EURY</name>
<dbReference type="GO" id="GO:0005524">
    <property type="term" value="F:ATP binding"/>
    <property type="evidence" value="ECO:0007669"/>
    <property type="project" value="UniProtKB-UniRule"/>
</dbReference>
<comment type="pathway">
    <text evidence="5">Cofactor biosynthesis; 5,6,7,8-tetrahydromethanopterin biosynthesis.</text>
</comment>
<proteinExistence type="inferred from homology"/>
<dbReference type="InterPro" id="IPR036759">
    <property type="entry name" value="TPK_catalytic_sf"/>
</dbReference>
<comment type="cofactor">
    <cofactor evidence="5">
        <name>Mg(2+)</name>
        <dbReference type="ChEBI" id="CHEBI:18420"/>
    </cofactor>
</comment>
<protein>
    <recommendedName>
        <fullName evidence="5">6-hydroxymethyl-7,8-dihydropterin pyrophosphokinase</fullName>
        <shortName evidence="5">HPPK</shortName>
        <ecNumber evidence="5">2.7.6.3</ecNumber>
    </recommendedName>
    <alternativeName>
        <fullName evidence="5">2-amino-4-hydroxy-6-hydroxymethyldihydropteridine pyrophosphokinase</fullName>
    </alternativeName>
    <alternativeName>
        <fullName evidence="5">6-hydroxymethyl-7,8-dihydropterin diphosphokinase</fullName>
        <shortName evidence="5">6-HMPDK</shortName>
    </alternativeName>
    <alternativeName>
        <fullName evidence="5">7,8-dihydro-6-hydroxymethylpterin diphosphokinase</fullName>
    </alternativeName>
    <alternativeName>
        <fullName evidence="5">7,8-dihydro-6-hydroxymethylpterin pyrophosphokinase</fullName>
        <shortName evidence="5">PPPK</shortName>
    </alternativeName>
</protein>
<comment type="catalytic activity">
    <reaction evidence="5">
        <text>6-hydroxymethyl-7,8-dihydropterin + ATP = (7,8-dihydropterin-6-yl)methyl diphosphate + AMP + H(+)</text>
        <dbReference type="Rhea" id="RHEA:11412"/>
        <dbReference type="ChEBI" id="CHEBI:15378"/>
        <dbReference type="ChEBI" id="CHEBI:30616"/>
        <dbReference type="ChEBI" id="CHEBI:44841"/>
        <dbReference type="ChEBI" id="CHEBI:72950"/>
        <dbReference type="ChEBI" id="CHEBI:456215"/>
        <dbReference type="EC" id="2.7.6.3"/>
    </reaction>
</comment>
<dbReference type="PANTHER" id="PTHR39648:SF1">
    <property type="entry name" value="6-HYDROXYMETHYL-7,8-DIHYDROPTERIN PYROPHOSPHOKINASE"/>
    <property type="match status" value="1"/>
</dbReference>
<comment type="caution">
    <text evidence="7">The sequence shown here is derived from an EMBL/GenBank/DDBJ whole genome shotgun (WGS) entry which is preliminary data.</text>
</comment>
<dbReference type="PANTHER" id="PTHR39648">
    <property type="entry name" value="6-HYDROXYMETHYL-7,8-DIHYDROPTERIN PYROPHOSPHOKINASE"/>
    <property type="match status" value="1"/>
</dbReference>
<dbReference type="GO" id="GO:0016301">
    <property type="term" value="F:kinase activity"/>
    <property type="evidence" value="ECO:0007669"/>
    <property type="project" value="UniProtKB-KW"/>
</dbReference>
<evidence type="ECO:0000256" key="5">
    <source>
        <dbReference type="HAMAP-Rule" id="MF_02131"/>
    </source>
</evidence>
<comment type="function">
    <text evidence="5">Catalyzes the transfer of diphosphate from ATP to 6-hydroxymethyl-7,8-dihydropterin (6-HMD), leading to 6-hydroxymethyl-7,8-dihydropterin diphosphate (6-HMDP).</text>
</comment>
<dbReference type="OrthoDB" id="34207at2157"/>
<evidence type="ECO:0000256" key="3">
    <source>
        <dbReference type="ARBA" id="ARBA00022777"/>
    </source>
</evidence>
<dbReference type="Pfam" id="PF01973">
    <property type="entry name" value="MptE-like"/>
    <property type="match status" value="1"/>
</dbReference>
<dbReference type="GO" id="GO:0003848">
    <property type="term" value="F:2-amino-4-hydroxy-6-hydroxymethyldihydropteridine diphosphokinase activity"/>
    <property type="evidence" value="ECO:0007669"/>
    <property type="project" value="UniProtKB-UniRule"/>
</dbReference>
<accession>A0A328PK93</accession>
<dbReference type="UniPathway" id="UPA00065"/>
<reference evidence="7 8" key="1">
    <citation type="submission" date="2018-06" db="EMBL/GenBank/DDBJ databases">
        <title>Draft genome sequence of hyperthermophilic methanogen Methanothermobacter tenebrarum sp. MCM-B 1447.</title>
        <authorList>
            <person name="Pore S.D."/>
            <person name="Dagar S."/>
            <person name="Dhakephalkar P.K."/>
        </authorList>
    </citation>
    <scope>NUCLEOTIDE SEQUENCE [LARGE SCALE GENOMIC DNA]</scope>
    <source>
        <strain evidence="7 8">MCM B 1447</strain>
    </source>
</reference>
<dbReference type="HAMAP" id="MF_02131">
    <property type="entry name" value="HMPDK_arch"/>
    <property type="match status" value="1"/>
</dbReference>
<organism evidence="7 8">
    <name type="scientific">Methanothermobacter tenebrarum</name>
    <dbReference type="NCBI Taxonomy" id="680118"/>
    <lineage>
        <taxon>Archaea</taxon>
        <taxon>Methanobacteriati</taxon>
        <taxon>Methanobacteriota</taxon>
        <taxon>Methanomada group</taxon>
        <taxon>Methanobacteria</taxon>
        <taxon>Methanobacteriales</taxon>
        <taxon>Methanobacteriaceae</taxon>
        <taxon>Methanothermobacter</taxon>
    </lineage>
</organism>
<dbReference type="Gene3D" id="3.90.1480.10">
    <property type="entry name" value="Alpha-2,3-sialyltransferase"/>
    <property type="match status" value="1"/>
</dbReference>
<dbReference type="Proteomes" id="UP000249782">
    <property type="component" value="Unassembled WGS sequence"/>
</dbReference>
<dbReference type="GO" id="GO:0004788">
    <property type="term" value="F:thiamine diphosphokinase activity"/>
    <property type="evidence" value="ECO:0007669"/>
    <property type="project" value="InterPro"/>
</dbReference>
<dbReference type="InterPro" id="IPR027510">
    <property type="entry name" value="HMPDK_MptE"/>
</dbReference>
<dbReference type="EMBL" id="QLOE01000001">
    <property type="protein sequence ID" value="RAO79764.1"/>
    <property type="molecule type" value="Genomic_DNA"/>
</dbReference>
<evidence type="ECO:0000313" key="8">
    <source>
        <dbReference type="Proteomes" id="UP000249782"/>
    </source>
</evidence>
<dbReference type="GO" id="GO:2001118">
    <property type="term" value="P:tetrahydromethanopterin biosynthetic process"/>
    <property type="evidence" value="ECO:0007669"/>
    <property type="project" value="UniProtKB-UniRule"/>
</dbReference>
<keyword evidence="5" id="KW-0460">Magnesium</keyword>